<evidence type="ECO:0000313" key="2">
    <source>
        <dbReference type="EMBL" id="KXH85560.1"/>
    </source>
</evidence>
<proteinExistence type="predicted"/>
<feature type="transmembrane region" description="Helical" evidence="1">
    <location>
        <begin position="12"/>
        <end position="31"/>
    </location>
</feature>
<feature type="transmembrane region" description="Helical" evidence="1">
    <location>
        <begin position="37"/>
        <end position="54"/>
    </location>
</feature>
<protein>
    <submittedName>
        <fullName evidence="2">Uncharacterized protein</fullName>
    </submittedName>
</protein>
<dbReference type="OrthoDB" id="1254390at2"/>
<keyword evidence="1" id="KW-0472">Membrane</keyword>
<feature type="transmembrane region" description="Helical" evidence="1">
    <location>
        <begin position="66"/>
        <end position="88"/>
    </location>
</feature>
<dbReference type="Proteomes" id="UP000070513">
    <property type="component" value="Unassembled WGS sequence"/>
</dbReference>
<keyword evidence="1" id="KW-1133">Transmembrane helix</keyword>
<dbReference type="AlphaFoldDB" id="A0A135WKW6"/>
<dbReference type="EMBL" id="LPUR01000001">
    <property type="protein sequence ID" value="KXH85560.1"/>
    <property type="molecule type" value="Genomic_DNA"/>
</dbReference>
<evidence type="ECO:0000313" key="3">
    <source>
        <dbReference type="Proteomes" id="UP000070513"/>
    </source>
</evidence>
<comment type="caution">
    <text evidence="2">The sequence shown here is derived from an EMBL/GenBank/DDBJ whole genome shotgun (WGS) entry which is preliminary data.</text>
</comment>
<reference evidence="2 3" key="2">
    <citation type="journal article" date="2016" name="Genome Announc.">
        <title>Draft Genome Sequence of a Biocontrol Rhizobacterium, Chryseobacterium kwangjuense Strain KJ1R5, Isolated from Pepper (Capsicum annuum).</title>
        <authorList>
            <person name="Jeong J.J."/>
            <person name="Park H."/>
            <person name="Park B.H."/>
            <person name="Mannaa M."/>
            <person name="Sang M.K."/>
            <person name="Choi I.G."/>
            <person name="Kim K.D."/>
        </authorList>
    </citation>
    <scope>NUCLEOTIDE SEQUENCE [LARGE SCALE GENOMIC DNA]</scope>
    <source>
        <strain evidence="2 3">KJ1R5</strain>
    </source>
</reference>
<feature type="transmembrane region" description="Helical" evidence="1">
    <location>
        <begin position="210"/>
        <end position="231"/>
    </location>
</feature>
<accession>A0A135WKW6</accession>
<reference evidence="3" key="1">
    <citation type="submission" date="2015-12" db="EMBL/GenBank/DDBJ databases">
        <title>Genome sequence of a biocontrol rhizobacterium Chryseobacterium kwangjuense strain KJ1R5 isolated from pepper (Capsicum annuum L.).</title>
        <authorList>
            <person name="Jeong J.-J."/>
            <person name="Park H."/>
            <person name="Mannaa M."/>
            <person name="Sang M.K."/>
            <person name="Choi I.-G."/>
            <person name="Kim K.D."/>
        </authorList>
    </citation>
    <scope>NUCLEOTIDE SEQUENCE [LARGE SCALE GENOMIC DNA]</scope>
    <source>
        <strain evidence="3">KJ1R5</strain>
    </source>
</reference>
<sequence length="240" mass="27817">MEAKFKKISDSFFHVLGLLVVGAGILFLVFIENPVRFFIYAVLVSAIIQIQSFRDFRNAPGRIVRNFLTVAGIVYLLFITVLSVSPFLKIQEFKISHLNWKIVEPVLLKPYFSWDSGYKRKGNSYADVYYQYQYKGKSYKKTESEVLKKYYPIWNRKSKDELVSEFSESVSGKIKDKDYILFIDPGEPQQSKLFLSSEVLYFQGSLVYDAVTGFASFIIIFLCIIAAIFILPKKRFFAKK</sequence>
<name>A0A135WKW6_9FLAO</name>
<keyword evidence="1" id="KW-0812">Transmembrane</keyword>
<evidence type="ECO:0000256" key="1">
    <source>
        <dbReference type="SAM" id="Phobius"/>
    </source>
</evidence>
<gene>
    <name evidence="2" type="ORF">AU378_07385</name>
</gene>
<dbReference type="RefSeq" id="WP_062649514.1">
    <property type="nucleotide sequence ID" value="NZ_LPUR01000001.1"/>
</dbReference>
<organism evidence="2 3">
    <name type="scientific">Chryseobacterium kwangjuense</name>
    <dbReference type="NCBI Taxonomy" id="267125"/>
    <lineage>
        <taxon>Bacteria</taxon>
        <taxon>Pseudomonadati</taxon>
        <taxon>Bacteroidota</taxon>
        <taxon>Flavobacteriia</taxon>
        <taxon>Flavobacteriales</taxon>
        <taxon>Weeksellaceae</taxon>
        <taxon>Chryseobacterium group</taxon>
        <taxon>Chryseobacterium</taxon>
    </lineage>
</organism>